<dbReference type="Gene3D" id="1.10.510.10">
    <property type="entry name" value="Transferase(Phosphotransferase) domain 1"/>
    <property type="match status" value="1"/>
</dbReference>
<name>A0AAD7GDI2_MYCRO</name>
<proteinExistence type="predicted"/>
<dbReference type="InterPro" id="IPR011009">
    <property type="entry name" value="Kinase-like_dom_sf"/>
</dbReference>
<dbReference type="AlphaFoldDB" id="A0AAD7GDI2"/>
<evidence type="ECO:0000313" key="3">
    <source>
        <dbReference type="Proteomes" id="UP001221757"/>
    </source>
</evidence>
<organism evidence="2 3">
    <name type="scientific">Mycena rosella</name>
    <name type="common">Pink bonnet</name>
    <name type="synonym">Agaricus rosellus</name>
    <dbReference type="NCBI Taxonomy" id="1033263"/>
    <lineage>
        <taxon>Eukaryota</taxon>
        <taxon>Fungi</taxon>
        <taxon>Dikarya</taxon>
        <taxon>Basidiomycota</taxon>
        <taxon>Agaricomycotina</taxon>
        <taxon>Agaricomycetes</taxon>
        <taxon>Agaricomycetidae</taxon>
        <taxon>Agaricales</taxon>
        <taxon>Marasmiineae</taxon>
        <taxon>Mycenaceae</taxon>
        <taxon>Mycena</taxon>
    </lineage>
</organism>
<sequence>MSTTTKHIRPIPGLINELAEISPAQINSLSSAGVQLPDPDNGFPTSFERSVDELPITAIDAEAVAKQLDFVLVNWWTRGGHSRVREYLALQENYGLEFLNHSGDLVLDETLWEALDIDIKANVKEVARRFHALANWQILAPSPESDFLIQDLGRSVHSTSPRTLAGIKPAASCLPAPIADEDRKLTAESWLHAKNPGMPEFTWLRNARLNMSRKPVPPKASANVTQKQMMKVGPPTKKLYNSLLRAEKETEPRRATNIASARGLALIYVNYGIFNSSGPASFVHTIPSLVAGPAKSAYNIDDIDEYFDISPDSEISAGAAGIAHEATLRVTSTDGGPLLENVVKVAFLAEQQKRMRHEHAIYRHMAESHVKGIPEVYGIFEDLEGGAMVLIMSACGGGTRIGGVAEFIEIHAAGVYHHDIRAENLMLTTKGEAIIDFSRSELHSTKGKKRREITRLCDLLDGSHPDLSIPSPTTFRDSQAAGSEKA</sequence>
<feature type="compositionally biased region" description="Polar residues" evidence="1">
    <location>
        <begin position="470"/>
        <end position="486"/>
    </location>
</feature>
<evidence type="ECO:0000313" key="2">
    <source>
        <dbReference type="EMBL" id="KAJ7689584.1"/>
    </source>
</evidence>
<feature type="region of interest" description="Disordered" evidence="1">
    <location>
        <begin position="464"/>
        <end position="486"/>
    </location>
</feature>
<dbReference type="SUPFAM" id="SSF56112">
    <property type="entry name" value="Protein kinase-like (PK-like)"/>
    <property type="match status" value="1"/>
</dbReference>
<dbReference type="EMBL" id="JARKIE010000071">
    <property type="protein sequence ID" value="KAJ7689584.1"/>
    <property type="molecule type" value="Genomic_DNA"/>
</dbReference>
<comment type="caution">
    <text evidence="2">The sequence shown here is derived from an EMBL/GenBank/DDBJ whole genome shotgun (WGS) entry which is preliminary data.</text>
</comment>
<dbReference type="Proteomes" id="UP001221757">
    <property type="component" value="Unassembled WGS sequence"/>
</dbReference>
<protein>
    <submittedName>
        <fullName evidence="2">Uncharacterized protein</fullName>
    </submittedName>
</protein>
<accession>A0AAD7GDI2</accession>
<gene>
    <name evidence="2" type="ORF">B0H17DRAFT_1134917</name>
</gene>
<reference evidence="2" key="1">
    <citation type="submission" date="2023-03" db="EMBL/GenBank/DDBJ databases">
        <title>Massive genome expansion in bonnet fungi (Mycena s.s.) driven by repeated elements and novel gene families across ecological guilds.</title>
        <authorList>
            <consortium name="Lawrence Berkeley National Laboratory"/>
            <person name="Harder C.B."/>
            <person name="Miyauchi S."/>
            <person name="Viragh M."/>
            <person name="Kuo A."/>
            <person name="Thoen E."/>
            <person name="Andreopoulos B."/>
            <person name="Lu D."/>
            <person name="Skrede I."/>
            <person name="Drula E."/>
            <person name="Henrissat B."/>
            <person name="Morin E."/>
            <person name="Kohler A."/>
            <person name="Barry K."/>
            <person name="LaButti K."/>
            <person name="Morin E."/>
            <person name="Salamov A."/>
            <person name="Lipzen A."/>
            <person name="Mereny Z."/>
            <person name="Hegedus B."/>
            <person name="Baldrian P."/>
            <person name="Stursova M."/>
            <person name="Weitz H."/>
            <person name="Taylor A."/>
            <person name="Grigoriev I.V."/>
            <person name="Nagy L.G."/>
            <person name="Martin F."/>
            <person name="Kauserud H."/>
        </authorList>
    </citation>
    <scope>NUCLEOTIDE SEQUENCE</scope>
    <source>
        <strain evidence="2">CBHHK067</strain>
    </source>
</reference>
<evidence type="ECO:0000256" key="1">
    <source>
        <dbReference type="SAM" id="MobiDB-lite"/>
    </source>
</evidence>
<keyword evidence="3" id="KW-1185">Reference proteome</keyword>